<gene>
    <name evidence="1" type="ORF">CW740_08340</name>
</gene>
<dbReference type="RefSeq" id="WP_106647074.1">
    <property type="nucleotide sequence ID" value="NZ_BMGO01000001.1"/>
</dbReference>
<protein>
    <submittedName>
        <fullName evidence="1">Uncharacterized protein</fullName>
    </submittedName>
</protein>
<dbReference type="KEGG" id="kpd:CW740_08340"/>
<evidence type="ECO:0000313" key="1">
    <source>
        <dbReference type="EMBL" id="AUD79252.1"/>
    </source>
</evidence>
<dbReference type="OrthoDB" id="8807479at2"/>
<proteinExistence type="predicted"/>
<accession>A0A2K9ANR0</accession>
<evidence type="ECO:0000313" key="2">
    <source>
        <dbReference type="Proteomes" id="UP000232693"/>
    </source>
</evidence>
<name>A0A2K9ANR0_9GAMM</name>
<reference evidence="1 2" key="1">
    <citation type="submission" date="2017-12" db="EMBL/GenBank/DDBJ databases">
        <title>Kangiella profundi FT102 completed genome.</title>
        <authorList>
            <person name="Xu J."/>
            <person name="Wang J."/>
            <person name="Lu Y."/>
        </authorList>
    </citation>
    <scope>NUCLEOTIDE SEQUENCE [LARGE SCALE GENOMIC DNA]</scope>
    <source>
        <strain evidence="1 2">FT102</strain>
    </source>
</reference>
<dbReference type="Proteomes" id="UP000232693">
    <property type="component" value="Chromosome"/>
</dbReference>
<organism evidence="1 2">
    <name type="scientific">Kangiella profundi</name>
    <dbReference type="NCBI Taxonomy" id="1561924"/>
    <lineage>
        <taxon>Bacteria</taxon>
        <taxon>Pseudomonadati</taxon>
        <taxon>Pseudomonadota</taxon>
        <taxon>Gammaproteobacteria</taxon>
        <taxon>Kangiellales</taxon>
        <taxon>Kangiellaceae</taxon>
        <taxon>Kangiella</taxon>
    </lineage>
</organism>
<dbReference type="AlphaFoldDB" id="A0A2K9ANR0"/>
<keyword evidence="2" id="KW-1185">Reference proteome</keyword>
<dbReference type="EMBL" id="CP025120">
    <property type="protein sequence ID" value="AUD79252.1"/>
    <property type="molecule type" value="Genomic_DNA"/>
</dbReference>
<sequence>MLSELKSIVEEHTGTFKCVEIGNENNCKEVPFKHLIGSLKDYSDLPNVGDIPDFYHTFGSATLYHDEASGDSAVYIAEPEYWAELHNHFSDWVEDLDDDERAELVPRWVDNCVVIGEIPASGNYILIPTTGQKAGYVFLFEHDGFEFIELASNIEAYIHRMLNLDSNMLTQIASHMRFVEKDSYNQWWIKELRDNKGNLVKTDDI</sequence>